<organism evidence="1 2">
    <name type="scientific">Eumeta variegata</name>
    <name type="common">Bagworm moth</name>
    <name type="synonym">Eumeta japonica</name>
    <dbReference type="NCBI Taxonomy" id="151549"/>
    <lineage>
        <taxon>Eukaryota</taxon>
        <taxon>Metazoa</taxon>
        <taxon>Ecdysozoa</taxon>
        <taxon>Arthropoda</taxon>
        <taxon>Hexapoda</taxon>
        <taxon>Insecta</taxon>
        <taxon>Pterygota</taxon>
        <taxon>Neoptera</taxon>
        <taxon>Endopterygota</taxon>
        <taxon>Lepidoptera</taxon>
        <taxon>Glossata</taxon>
        <taxon>Ditrysia</taxon>
        <taxon>Tineoidea</taxon>
        <taxon>Psychidae</taxon>
        <taxon>Oiketicinae</taxon>
        <taxon>Eumeta</taxon>
    </lineage>
</organism>
<name>A0A4C1TLF1_EUMVA</name>
<dbReference type="Proteomes" id="UP000299102">
    <property type="component" value="Unassembled WGS sequence"/>
</dbReference>
<gene>
    <name evidence="1" type="ORF">EVAR_80581_1</name>
</gene>
<evidence type="ECO:0000313" key="2">
    <source>
        <dbReference type="Proteomes" id="UP000299102"/>
    </source>
</evidence>
<dbReference type="EMBL" id="BGZK01000071">
    <property type="protein sequence ID" value="GBP15409.1"/>
    <property type="molecule type" value="Genomic_DNA"/>
</dbReference>
<protein>
    <submittedName>
        <fullName evidence="1">Uncharacterized protein</fullName>
    </submittedName>
</protein>
<proteinExistence type="predicted"/>
<comment type="caution">
    <text evidence="1">The sequence shown here is derived from an EMBL/GenBank/DDBJ whole genome shotgun (WGS) entry which is preliminary data.</text>
</comment>
<keyword evidence="2" id="KW-1185">Reference proteome</keyword>
<sequence length="75" mass="8453">MRVPTARDMCYGRRLVEVVGIGCRRKPSRVGSLAPAGRRLAAAGWSKELRWIGKYVSWPTDKVGGMRRLIVNRRA</sequence>
<evidence type="ECO:0000313" key="1">
    <source>
        <dbReference type="EMBL" id="GBP15409.1"/>
    </source>
</evidence>
<accession>A0A4C1TLF1</accession>
<dbReference type="AlphaFoldDB" id="A0A4C1TLF1"/>
<reference evidence="1 2" key="1">
    <citation type="journal article" date="2019" name="Commun. Biol.">
        <title>The bagworm genome reveals a unique fibroin gene that provides high tensile strength.</title>
        <authorList>
            <person name="Kono N."/>
            <person name="Nakamura H."/>
            <person name="Ohtoshi R."/>
            <person name="Tomita M."/>
            <person name="Numata K."/>
            <person name="Arakawa K."/>
        </authorList>
    </citation>
    <scope>NUCLEOTIDE SEQUENCE [LARGE SCALE GENOMIC DNA]</scope>
</reference>